<dbReference type="GO" id="GO:0043546">
    <property type="term" value="F:molybdopterin cofactor binding"/>
    <property type="evidence" value="ECO:0007669"/>
    <property type="project" value="InterPro"/>
</dbReference>
<feature type="domain" description="Molybdopterin dinucleotide-binding" evidence="1">
    <location>
        <begin position="4"/>
        <end position="91"/>
    </location>
</feature>
<dbReference type="GO" id="GO:0016491">
    <property type="term" value="F:oxidoreductase activity"/>
    <property type="evidence" value="ECO:0007669"/>
    <property type="project" value="InterPro"/>
</dbReference>
<sequence length="124" mass="14348">MEFLLNSIRKINNDQVKEHTFGTEQSLEDNLAICFINPKDFDKLNLVSSLHLKISNKEKHVIVKVEKDDNVPEGTVTMPVSIWSNQLSEVQNNELLYKNIVVKVEATREPIMKFKEIIQKLLVK</sequence>
<comment type="caution">
    <text evidence="2">The sequence shown here is derived from an EMBL/GenBank/DDBJ whole genome shotgun (WGS) entry which is preliminary data.</text>
</comment>
<name>X1CIW2_9ZZZZ</name>
<gene>
    <name evidence="2" type="ORF">S01H4_43100</name>
</gene>
<dbReference type="InterPro" id="IPR009010">
    <property type="entry name" value="Asp_de-COase-like_dom_sf"/>
</dbReference>
<dbReference type="Pfam" id="PF01568">
    <property type="entry name" value="Molydop_binding"/>
    <property type="match status" value="1"/>
</dbReference>
<reference evidence="2" key="1">
    <citation type="journal article" date="2014" name="Front. Microbiol.">
        <title>High frequency of phylogenetically diverse reductive dehalogenase-homologous genes in deep subseafloor sedimentary metagenomes.</title>
        <authorList>
            <person name="Kawai M."/>
            <person name="Futagami T."/>
            <person name="Toyoda A."/>
            <person name="Takaki Y."/>
            <person name="Nishi S."/>
            <person name="Hori S."/>
            <person name="Arai W."/>
            <person name="Tsubouchi T."/>
            <person name="Morono Y."/>
            <person name="Uchiyama I."/>
            <person name="Ito T."/>
            <person name="Fujiyama A."/>
            <person name="Inagaki F."/>
            <person name="Takami H."/>
        </authorList>
    </citation>
    <scope>NUCLEOTIDE SEQUENCE</scope>
    <source>
        <strain evidence="2">Expedition CK06-06</strain>
    </source>
</reference>
<dbReference type="Gene3D" id="2.40.40.20">
    <property type="match status" value="1"/>
</dbReference>
<dbReference type="InterPro" id="IPR006657">
    <property type="entry name" value="MoPterin_dinucl-bd_dom"/>
</dbReference>
<protein>
    <recommendedName>
        <fullName evidence="1">Molybdopterin dinucleotide-binding domain-containing protein</fullName>
    </recommendedName>
</protein>
<dbReference type="EMBL" id="BART01023741">
    <property type="protein sequence ID" value="GAG96188.1"/>
    <property type="molecule type" value="Genomic_DNA"/>
</dbReference>
<dbReference type="SUPFAM" id="SSF50692">
    <property type="entry name" value="ADC-like"/>
    <property type="match status" value="1"/>
</dbReference>
<evidence type="ECO:0000313" key="2">
    <source>
        <dbReference type="EMBL" id="GAG96188.1"/>
    </source>
</evidence>
<accession>X1CIW2</accession>
<organism evidence="2">
    <name type="scientific">marine sediment metagenome</name>
    <dbReference type="NCBI Taxonomy" id="412755"/>
    <lineage>
        <taxon>unclassified sequences</taxon>
        <taxon>metagenomes</taxon>
        <taxon>ecological metagenomes</taxon>
    </lineage>
</organism>
<evidence type="ECO:0000259" key="1">
    <source>
        <dbReference type="Pfam" id="PF01568"/>
    </source>
</evidence>
<proteinExistence type="predicted"/>
<dbReference type="AlphaFoldDB" id="X1CIW2"/>